<sequence>MEIDELIDVLYRLKLADLNMSEMFKSQTNSNLTRYAMLLYLKHGGEMTQTHIQNKLEINSSAITRHLKNLEEEGFVTRVRNPQNNREVMVNITSAAEGEIASCSKTPAAKKFLKLVSQEFTPAEIVELSQLLQRLSDLELK</sequence>
<reference evidence="4" key="1">
    <citation type="submission" date="2015-07" db="EMBL/GenBank/DDBJ databases">
        <title>Lactobacillus ginsenosidimutans/EMML 3141/ whole genome sequencing.</title>
        <authorList>
            <person name="Kim M.K."/>
            <person name="Im W.-T."/>
            <person name="Srinivasan S."/>
            <person name="Lee J.-J."/>
        </authorList>
    </citation>
    <scope>NUCLEOTIDE SEQUENCE [LARGE SCALE GENOMIC DNA]</scope>
    <source>
        <strain evidence="4">EMML 3041</strain>
    </source>
</reference>
<dbReference type="PATRIC" id="fig|1007676.4.peg.1834"/>
<dbReference type="EMBL" id="CP012034">
    <property type="protein sequence ID" value="AKP67661.1"/>
    <property type="molecule type" value="Genomic_DNA"/>
</dbReference>
<dbReference type="PANTHER" id="PTHR33164:SF43">
    <property type="entry name" value="HTH-TYPE TRANSCRIPTIONAL REPRESSOR YETL"/>
    <property type="match status" value="1"/>
</dbReference>
<dbReference type="CDD" id="cd00090">
    <property type="entry name" value="HTH_ARSR"/>
    <property type="match status" value="1"/>
</dbReference>
<evidence type="ECO:0000313" key="3">
    <source>
        <dbReference type="EMBL" id="AKP67661.1"/>
    </source>
</evidence>
<dbReference type="GO" id="GO:0003700">
    <property type="term" value="F:DNA-binding transcription factor activity"/>
    <property type="evidence" value="ECO:0007669"/>
    <property type="project" value="InterPro"/>
</dbReference>
<dbReference type="Pfam" id="PF01047">
    <property type="entry name" value="MarR"/>
    <property type="match status" value="1"/>
</dbReference>
<keyword evidence="1" id="KW-0238">DNA-binding</keyword>
<dbReference type="KEGG" id="lgn:ABM34_09060"/>
<dbReference type="SMART" id="SM00418">
    <property type="entry name" value="HTH_ARSR"/>
    <property type="match status" value="1"/>
</dbReference>
<dbReference type="STRING" id="1007676.ABM34_09060"/>
<dbReference type="GO" id="GO:0003677">
    <property type="term" value="F:DNA binding"/>
    <property type="evidence" value="ECO:0007669"/>
    <property type="project" value="UniProtKB-KW"/>
</dbReference>
<name>A0A0H4QKN5_9LACO</name>
<dbReference type="InterPro" id="IPR039422">
    <property type="entry name" value="MarR/SlyA-like"/>
</dbReference>
<dbReference type="SMART" id="SM00347">
    <property type="entry name" value="HTH_MARR"/>
    <property type="match status" value="1"/>
</dbReference>
<dbReference type="Proteomes" id="UP000036106">
    <property type="component" value="Chromosome"/>
</dbReference>
<dbReference type="InterPro" id="IPR000835">
    <property type="entry name" value="HTH_MarR-typ"/>
</dbReference>
<gene>
    <name evidence="3" type="ORF">ABM34_09060</name>
</gene>
<dbReference type="RefSeq" id="WP_048705159.1">
    <property type="nucleotide sequence ID" value="NZ_CP012034.1"/>
</dbReference>
<organism evidence="3 4">
    <name type="scientific">Companilactobacillus ginsenosidimutans</name>
    <dbReference type="NCBI Taxonomy" id="1007676"/>
    <lineage>
        <taxon>Bacteria</taxon>
        <taxon>Bacillati</taxon>
        <taxon>Bacillota</taxon>
        <taxon>Bacilli</taxon>
        <taxon>Lactobacillales</taxon>
        <taxon>Lactobacillaceae</taxon>
        <taxon>Companilactobacillus</taxon>
    </lineage>
</organism>
<dbReference type="SUPFAM" id="SSF46785">
    <property type="entry name" value="Winged helix' DNA-binding domain"/>
    <property type="match status" value="1"/>
</dbReference>
<dbReference type="OrthoDB" id="2366010at2"/>
<protein>
    <recommendedName>
        <fullName evidence="2">HTH marR-type domain-containing protein</fullName>
    </recommendedName>
</protein>
<evidence type="ECO:0000256" key="1">
    <source>
        <dbReference type="ARBA" id="ARBA00023125"/>
    </source>
</evidence>
<dbReference type="InterPro" id="IPR036390">
    <property type="entry name" value="WH_DNA-bd_sf"/>
</dbReference>
<dbReference type="InterPro" id="IPR036388">
    <property type="entry name" value="WH-like_DNA-bd_sf"/>
</dbReference>
<dbReference type="InterPro" id="IPR011991">
    <property type="entry name" value="ArsR-like_HTH"/>
</dbReference>
<dbReference type="InterPro" id="IPR001845">
    <property type="entry name" value="HTH_ArsR_DNA-bd_dom"/>
</dbReference>
<dbReference type="AlphaFoldDB" id="A0A0H4QKN5"/>
<dbReference type="GO" id="GO:0006950">
    <property type="term" value="P:response to stress"/>
    <property type="evidence" value="ECO:0007669"/>
    <property type="project" value="TreeGrafter"/>
</dbReference>
<keyword evidence="4" id="KW-1185">Reference proteome</keyword>
<dbReference type="PRINTS" id="PR00598">
    <property type="entry name" value="HTHMARR"/>
</dbReference>
<dbReference type="PROSITE" id="PS50995">
    <property type="entry name" value="HTH_MARR_2"/>
    <property type="match status" value="1"/>
</dbReference>
<evidence type="ECO:0000313" key="4">
    <source>
        <dbReference type="Proteomes" id="UP000036106"/>
    </source>
</evidence>
<dbReference type="Gene3D" id="1.10.10.10">
    <property type="entry name" value="Winged helix-like DNA-binding domain superfamily/Winged helix DNA-binding domain"/>
    <property type="match status" value="1"/>
</dbReference>
<dbReference type="PANTHER" id="PTHR33164">
    <property type="entry name" value="TRANSCRIPTIONAL REGULATOR, MARR FAMILY"/>
    <property type="match status" value="1"/>
</dbReference>
<accession>A0A0H4QKN5</accession>
<feature type="domain" description="HTH marR-type" evidence="2">
    <location>
        <begin position="3"/>
        <end position="137"/>
    </location>
</feature>
<evidence type="ECO:0000259" key="2">
    <source>
        <dbReference type="PROSITE" id="PS50995"/>
    </source>
</evidence>
<proteinExistence type="predicted"/>